<dbReference type="STRING" id="1802281.A3A44_00295"/>
<evidence type="ECO:0000313" key="2">
    <source>
        <dbReference type="EMBL" id="OHA09418.1"/>
    </source>
</evidence>
<keyword evidence="1" id="KW-0472">Membrane</keyword>
<organism evidence="2 3">
    <name type="scientific">Candidatus Sungbacteria bacterium RIFCSPLOWO2_01_FULL_60_25</name>
    <dbReference type="NCBI Taxonomy" id="1802281"/>
    <lineage>
        <taxon>Bacteria</taxon>
        <taxon>Candidatus Sungiibacteriota</taxon>
    </lineage>
</organism>
<name>A0A1G2LCR9_9BACT</name>
<gene>
    <name evidence="2" type="ORF">A3A44_00295</name>
</gene>
<comment type="caution">
    <text evidence="2">The sequence shown here is derived from an EMBL/GenBank/DDBJ whole genome shotgun (WGS) entry which is preliminary data.</text>
</comment>
<evidence type="ECO:0000256" key="1">
    <source>
        <dbReference type="SAM" id="Phobius"/>
    </source>
</evidence>
<dbReference type="AlphaFoldDB" id="A0A1G2LCR9"/>
<dbReference type="EMBL" id="MHQT01000026">
    <property type="protein sequence ID" value="OHA09418.1"/>
    <property type="molecule type" value="Genomic_DNA"/>
</dbReference>
<feature type="transmembrane region" description="Helical" evidence="1">
    <location>
        <begin position="12"/>
        <end position="33"/>
    </location>
</feature>
<proteinExistence type="predicted"/>
<keyword evidence="1" id="KW-0812">Transmembrane</keyword>
<dbReference type="Proteomes" id="UP000178977">
    <property type="component" value="Unassembled WGS sequence"/>
</dbReference>
<evidence type="ECO:0000313" key="3">
    <source>
        <dbReference type="Proteomes" id="UP000178977"/>
    </source>
</evidence>
<feature type="transmembrane region" description="Helical" evidence="1">
    <location>
        <begin position="39"/>
        <end position="58"/>
    </location>
</feature>
<sequence>MSMMKEISDACLAFKMGIIGLVVVGTVIGTAAGVAGSSVWIGMGAGIVSGGITAWRIFNLPWYHS</sequence>
<reference evidence="2 3" key="1">
    <citation type="journal article" date="2016" name="Nat. Commun.">
        <title>Thousands of microbial genomes shed light on interconnected biogeochemical processes in an aquifer system.</title>
        <authorList>
            <person name="Anantharaman K."/>
            <person name="Brown C.T."/>
            <person name="Hug L.A."/>
            <person name="Sharon I."/>
            <person name="Castelle C.J."/>
            <person name="Probst A.J."/>
            <person name="Thomas B.C."/>
            <person name="Singh A."/>
            <person name="Wilkins M.J."/>
            <person name="Karaoz U."/>
            <person name="Brodie E.L."/>
            <person name="Williams K.H."/>
            <person name="Hubbard S.S."/>
            <person name="Banfield J.F."/>
        </authorList>
    </citation>
    <scope>NUCLEOTIDE SEQUENCE [LARGE SCALE GENOMIC DNA]</scope>
</reference>
<protein>
    <submittedName>
        <fullName evidence="2">Uncharacterized protein</fullName>
    </submittedName>
</protein>
<accession>A0A1G2LCR9</accession>
<keyword evidence="1" id="KW-1133">Transmembrane helix</keyword>